<evidence type="ECO:0000313" key="2">
    <source>
        <dbReference type="EMBL" id="QCD93745.1"/>
    </source>
</evidence>
<sequence>MKPKKRETTAVREHHLRTSMSSTVAETLATVNEPTGQQRASTHLAATTTKSSSSCKPRNNETRSEMENQNHRTEVPRICTCEISSLQHPPASSATAAAPSTPPSPMQQRTRTGPAAPM</sequence>
<feature type="region of interest" description="Disordered" evidence="1">
    <location>
        <begin position="1"/>
        <end position="118"/>
    </location>
</feature>
<name>A0A4D6LYB9_VIGUN</name>
<feature type="compositionally biased region" description="Low complexity" evidence="1">
    <location>
        <begin position="40"/>
        <end position="54"/>
    </location>
</feature>
<reference evidence="2 3" key="1">
    <citation type="submission" date="2019-04" db="EMBL/GenBank/DDBJ databases">
        <title>An improved genome assembly and genetic linkage map for asparagus bean, Vigna unguiculata ssp. sesquipedialis.</title>
        <authorList>
            <person name="Xia Q."/>
            <person name="Zhang R."/>
            <person name="Dong Y."/>
        </authorList>
    </citation>
    <scope>NUCLEOTIDE SEQUENCE [LARGE SCALE GENOMIC DNA]</scope>
    <source>
        <tissue evidence="2">Leaf</tissue>
    </source>
</reference>
<dbReference type="EMBL" id="CP039349">
    <property type="protein sequence ID" value="QCD93745.1"/>
    <property type="molecule type" value="Genomic_DNA"/>
</dbReference>
<feature type="compositionally biased region" description="Low complexity" evidence="1">
    <location>
        <begin position="89"/>
        <end position="99"/>
    </location>
</feature>
<evidence type="ECO:0000313" key="3">
    <source>
        <dbReference type="Proteomes" id="UP000501690"/>
    </source>
</evidence>
<keyword evidence="3" id="KW-1185">Reference proteome</keyword>
<dbReference type="AlphaFoldDB" id="A0A4D6LYB9"/>
<gene>
    <name evidence="2" type="ORF">DEO72_LG5g1821</name>
</gene>
<feature type="compositionally biased region" description="Basic and acidic residues" evidence="1">
    <location>
        <begin position="1"/>
        <end position="13"/>
    </location>
</feature>
<protein>
    <submittedName>
        <fullName evidence="2">Uncharacterized protein</fullName>
    </submittedName>
</protein>
<accession>A0A4D6LYB9</accession>
<proteinExistence type="predicted"/>
<dbReference type="Proteomes" id="UP000501690">
    <property type="component" value="Linkage Group LG5"/>
</dbReference>
<evidence type="ECO:0000256" key="1">
    <source>
        <dbReference type="SAM" id="MobiDB-lite"/>
    </source>
</evidence>
<organism evidence="2 3">
    <name type="scientific">Vigna unguiculata</name>
    <name type="common">Cowpea</name>
    <dbReference type="NCBI Taxonomy" id="3917"/>
    <lineage>
        <taxon>Eukaryota</taxon>
        <taxon>Viridiplantae</taxon>
        <taxon>Streptophyta</taxon>
        <taxon>Embryophyta</taxon>
        <taxon>Tracheophyta</taxon>
        <taxon>Spermatophyta</taxon>
        <taxon>Magnoliopsida</taxon>
        <taxon>eudicotyledons</taxon>
        <taxon>Gunneridae</taxon>
        <taxon>Pentapetalae</taxon>
        <taxon>rosids</taxon>
        <taxon>fabids</taxon>
        <taxon>Fabales</taxon>
        <taxon>Fabaceae</taxon>
        <taxon>Papilionoideae</taxon>
        <taxon>50 kb inversion clade</taxon>
        <taxon>NPAAA clade</taxon>
        <taxon>indigoferoid/millettioid clade</taxon>
        <taxon>Phaseoleae</taxon>
        <taxon>Vigna</taxon>
    </lineage>
</organism>
<feature type="compositionally biased region" description="Polar residues" evidence="1">
    <location>
        <begin position="18"/>
        <end position="39"/>
    </location>
</feature>
<feature type="compositionally biased region" description="Basic and acidic residues" evidence="1">
    <location>
        <begin position="58"/>
        <end position="75"/>
    </location>
</feature>